<dbReference type="AlphaFoldDB" id="A0A921MT09"/>
<dbReference type="EC" id="4.2.1.75" evidence="2"/>
<dbReference type="Pfam" id="PF02602">
    <property type="entry name" value="HEM4"/>
    <property type="match status" value="1"/>
</dbReference>
<dbReference type="EMBL" id="DYUE01000024">
    <property type="protein sequence ID" value="HJG90213.1"/>
    <property type="molecule type" value="Genomic_DNA"/>
</dbReference>
<evidence type="ECO:0000259" key="1">
    <source>
        <dbReference type="Pfam" id="PF02602"/>
    </source>
</evidence>
<dbReference type="PANTHER" id="PTHR40082:SF1">
    <property type="entry name" value="BLR5956 PROTEIN"/>
    <property type="match status" value="1"/>
</dbReference>
<name>A0A921MT09_9MICO</name>
<accession>A0A921MT09</accession>
<dbReference type="Proteomes" id="UP000742460">
    <property type="component" value="Unassembled WGS sequence"/>
</dbReference>
<dbReference type="GO" id="GO:0004852">
    <property type="term" value="F:uroporphyrinogen-III synthase activity"/>
    <property type="evidence" value="ECO:0007669"/>
    <property type="project" value="UniProtKB-EC"/>
</dbReference>
<reference evidence="2" key="1">
    <citation type="journal article" date="2021" name="PeerJ">
        <title>Extensive microbial diversity within the chicken gut microbiome revealed by metagenomics and culture.</title>
        <authorList>
            <person name="Gilroy R."/>
            <person name="Ravi A."/>
            <person name="Getino M."/>
            <person name="Pursley I."/>
            <person name="Horton D.L."/>
            <person name="Alikhan N.F."/>
            <person name="Baker D."/>
            <person name="Gharbi K."/>
            <person name="Hall N."/>
            <person name="Watson M."/>
            <person name="Adriaenssens E.M."/>
            <person name="Foster-Nyarko E."/>
            <person name="Jarju S."/>
            <person name="Secka A."/>
            <person name="Antonio M."/>
            <person name="Oren A."/>
            <person name="Chaudhuri R.R."/>
            <person name="La Ragione R."/>
            <person name="Hildebrand F."/>
            <person name="Pallen M.J."/>
        </authorList>
    </citation>
    <scope>NUCLEOTIDE SEQUENCE</scope>
    <source>
        <strain evidence="2">ChiGjej5B5-22894</strain>
    </source>
</reference>
<protein>
    <submittedName>
        <fullName evidence="2">Uroporphyrinogen-III synthase</fullName>
        <ecNumber evidence="2">4.2.1.75</ecNumber>
    </submittedName>
</protein>
<dbReference type="CDD" id="cd06578">
    <property type="entry name" value="HemD"/>
    <property type="match status" value="1"/>
</dbReference>
<dbReference type="SUPFAM" id="SSF69618">
    <property type="entry name" value="HemD-like"/>
    <property type="match status" value="1"/>
</dbReference>
<proteinExistence type="predicted"/>
<reference evidence="2" key="2">
    <citation type="submission" date="2021-09" db="EMBL/GenBank/DDBJ databases">
        <authorList>
            <person name="Gilroy R."/>
        </authorList>
    </citation>
    <scope>NUCLEOTIDE SEQUENCE</scope>
    <source>
        <strain evidence="2">ChiGjej5B5-22894</strain>
    </source>
</reference>
<dbReference type="InterPro" id="IPR003754">
    <property type="entry name" value="4pyrrol_synth_uPrphyn_synth"/>
</dbReference>
<comment type="caution">
    <text evidence="2">The sequence shown here is derived from an EMBL/GenBank/DDBJ whole genome shotgun (WGS) entry which is preliminary data.</text>
</comment>
<dbReference type="InterPro" id="IPR039793">
    <property type="entry name" value="UROS/Hem4"/>
</dbReference>
<evidence type="ECO:0000313" key="2">
    <source>
        <dbReference type="EMBL" id="HJG90213.1"/>
    </source>
</evidence>
<gene>
    <name evidence="2" type="ORF">K8V81_00670</name>
</gene>
<dbReference type="GO" id="GO:0006780">
    <property type="term" value="P:uroporphyrinogen III biosynthetic process"/>
    <property type="evidence" value="ECO:0007669"/>
    <property type="project" value="InterPro"/>
</dbReference>
<dbReference type="PANTHER" id="PTHR40082">
    <property type="entry name" value="BLR5956 PROTEIN"/>
    <property type="match status" value="1"/>
</dbReference>
<organism evidence="2 3">
    <name type="scientific">Brachybacterium massiliense</name>
    <dbReference type="NCBI Taxonomy" id="1755098"/>
    <lineage>
        <taxon>Bacteria</taxon>
        <taxon>Bacillati</taxon>
        <taxon>Actinomycetota</taxon>
        <taxon>Actinomycetes</taxon>
        <taxon>Micrococcales</taxon>
        <taxon>Dermabacteraceae</taxon>
        <taxon>Brachybacterium</taxon>
    </lineage>
</organism>
<feature type="domain" description="Tetrapyrrole biosynthesis uroporphyrinogen III synthase" evidence="1">
    <location>
        <begin position="26"/>
        <end position="267"/>
    </location>
</feature>
<dbReference type="InterPro" id="IPR036108">
    <property type="entry name" value="4pyrrol_syn_uPrphyn_synt_sf"/>
</dbReference>
<dbReference type="NCBIfam" id="NF005568">
    <property type="entry name" value="PRK07239.1"/>
    <property type="match status" value="1"/>
</dbReference>
<sequence>MPDAPRLSDALDGRTLILAVDRKAEELAAALARHGASTVHAPAMSTLPHLDDQSLRERTRALIAQPPQILVVLTAVGLRGWMEAADAAGLGEALRAALAGAEILARGPKAQGAVRQAGLEATWVAASETAAEVGEHLRGKELAGARVAVQHHGSGADGLDELLSAHGADVVSLTVYRWGPSRRPEQLRRSVELAGTGGADGVLFTSAPGATGWLEAAEQAGQLDRIRARALAGELLLACVGPITSAPLEERGLPVLLAERMRMGSLARTVVQHFATDAG</sequence>
<evidence type="ECO:0000313" key="3">
    <source>
        <dbReference type="Proteomes" id="UP000742460"/>
    </source>
</evidence>
<keyword evidence="2" id="KW-0456">Lyase</keyword>
<dbReference type="Gene3D" id="3.40.50.10090">
    <property type="match status" value="2"/>
</dbReference>